<keyword evidence="2" id="KW-0396">Initiation factor</keyword>
<feature type="compositionally biased region" description="Basic residues" evidence="1">
    <location>
        <begin position="89"/>
        <end position="98"/>
    </location>
</feature>
<sequence length="180" mass="19995">MPRVKKPVIKKKKRVVEASWRSTRKTTTSETPSTTATSDVEGDITQRTEPVETRTSPVPKKNSDAKVVVAEVTDDKVDSVPEIVVPSKSPKKSKKTKPSKLEGEKSKNLISCFPFLWLFIPLDLRIGDELAPSFKPLTLSGKKVKQKVPNFFKASDVTSVLDKIRCTTGYLVCQFGEKDS</sequence>
<evidence type="ECO:0000256" key="1">
    <source>
        <dbReference type="SAM" id="MobiDB-lite"/>
    </source>
</evidence>
<gene>
    <name evidence="2" type="ORF">STAS_17866</name>
</gene>
<proteinExistence type="predicted"/>
<feature type="region of interest" description="Disordered" evidence="1">
    <location>
        <begin position="80"/>
        <end position="101"/>
    </location>
</feature>
<dbReference type="Proteomes" id="UP000325081">
    <property type="component" value="Unassembled WGS sequence"/>
</dbReference>
<feature type="region of interest" description="Disordered" evidence="1">
    <location>
        <begin position="1"/>
        <end position="67"/>
    </location>
</feature>
<dbReference type="AlphaFoldDB" id="A0A5A7Q8C9"/>
<feature type="compositionally biased region" description="Basic residues" evidence="1">
    <location>
        <begin position="1"/>
        <end position="14"/>
    </location>
</feature>
<protein>
    <submittedName>
        <fullName evidence="2">Transcription initiation factor TFIID subunit A</fullName>
    </submittedName>
</protein>
<keyword evidence="3" id="KW-1185">Reference proteome</keyword>
<organism evidence="2 3">
    <name type="scientific">Striga asiatica</name>
    <name type="common">Asiatic witchweed</name>
    <name type="synonym">Buchnera asiatica</name>
    <dbReference type="NCBI Taxonomy" id="4170"/>
    <lineage>
        <taxon>Eukaryota</taxon>
        <taxon>Viridiplantae</taxon>
        <taxon>Streptophyta</taxon>
        <taxon>Embryophyta</taxon>
        <taxon>Tracheophyta</taxon>
        <taxon>Spermatophyta</taxon>
        <taxon>Magnoliopsida</taxon>
        <taxon>eudicotyledons</taxon>
        <taxon>Gunneridae</taxon>
        <taxon>Pentapetalae</taxon>
        <taxon>asterids</taxon>
        <taxon>lamiids</taxon>
        <taxon>Lamiales</taxon>
        <taxon>Orobanchaceae</taxon>
        <taxon>Buchnereae</taxon>
        <taxon>Striga</taxon>
    </lineage>
</organism>
<comment type="caution">
    <text evidence="2">The sequence shown here is derived from an EMBL/GenBank/DDBJ whole genome shotgun (WGS) entry which is preliminary data.</text>
</comment>
<name>A0A5A7Q8C9_STRAF</name>
<reference evidence="3" key="1">
    <citation type="journal article" date="2019" name="Curr. Biol.">
        <title>Genome Sequence of Striga asiatica Provides Insight into the Evolution of Plant Parasitism.</title>
        <authorList>
            <person name="Yoshida S."/>
            <person name="Kim S."/>
            <person name="Wafula E.K."/>
            <person name="Tanskanen J."/>
            <person name="Kim Y.M."/>
            <person name="Honaas L."/>
            <person name="Yang Z."/>
            <person name="Spallek T."/>
            <person name="Conn C.E."/>
            <person name="Ichihashi Y."/>
            <person name="Cheong K."/>
            <person name="Cui S."/>
            <person name="Der J.P."/>
            <person name="Gundlach H."/>
            <person name="Jiao Y."/>
            <person name="Hori C."/>
            <person name="Ishida J.K."/>
            <person name="Kasahara H."/>
            <person name="Kiba T."/>
            <person name="Kim M.S."/>
            <person name="Koo N."/>
            <person name="Laohavisit A."/>
            <person name="Lee Y.H."/>
            <person name="Lumba S."/>
            <person name="McCourt P."/>
            <person name="Mortimer J.C."/>
            <person name="Mutuku J.M."/>
            <person name="Nomura T."/>
            <person name="Sasaki-Sekimoto Y."/>
            <person name="Seto Y."/>
            <person name="Wang Y."/>
            <person name="Wakatake T."/>
            <person name="Sakakibara H."/>
            <person name="Demura T."/>
            <person name="Yamaguchi S."/>
            <person name="Yoneyama K."/>
            <person name="Manabe R.I."/>
            <person name="Nelson D.C."/>
            <person name="Schulman A.H."/>
            <person name="Timko M.P."/>
            <person name="dePamphilis C.W."/>
            <person name="Choi D."/>
            <person name="Shirasu K."/>
        </authorList>
    </citation>
    <scope>NUCLEOTIDE SEQUENCE [LARGE SCALE GENOMIC DNA]</scope>
    <source>
        <strain evidence="3">cv. UVA1</strain>
    </source>
</reference>
<accession>A0A5A7Q8C9</accession>
<keyword evidence="2" id="KW-0648">Protein biosynthesis</keyword>
<feature type="compositionally biased region" description="Low complexity" evidence="1">
    <location>
        <begin position="25"/>
        <end position="38"/>
    </location>
</feature>
<dbReference type="EMBL" id="BKCP01006071">
    <property type="protein sequence ID" value="GER41166.1"/>
    <property type="molecule type" value="Genomic_DNA"/>
</dbReference>
<dbReference type="GO" id="GO:0003743">
    <property type="term" value="F:translation initiation factor activity"/>
    <property type="evidence" value="ECO:0007669"/>
    <property type="project" value="UniProtKB-KW"/>
</dbReference>
<evidence type="ECO:0000313" key="3">
    <source>
        <dbReference type="Proteomes" id="UP000325081"/>
    </source>
</evidence>
<evidence type="ECO:0000313" key="2">
    <source>
        <dbReference type="EMBL" id="GER41166.1"/>
    </source>
</evidence>